<organism evidence="3 4">
    <name type="scientific">Brevifollis gellanilyticus</name>
    <dbReference type="NCBI Taxonomy" id="748831"/>
    <lineage>
        <taxon>Bacteria</taxon>
        <taxon>Pseudomonadati</taxon>
        <taxon>Verrucomicrobiota</taxon>
        <taxon>Verrucomicrobiia</taxon>
        <taxon>Verrucomicrobiales</taxon>
        <taxon>Verrucomicrobiaceae</taxon>
    </lineage>
</organism>
<gene>
    <name evidence="3" type="ORF">BGE01nite_20000</name>
</gene>
<dbReference type="Gene3D" id="3.10.350.10">
    <property type="entry name" value="LysM domain"/>
    <property type="match status" value="1"/>
</dbReference>
<dbReference type="PANTHER" id="PTHR33734:SF22">
    <property type="entry name" value="MEMBRANE-BOUND LYTIC MUREIN TRANSGLYCOSYLASE D"/>
    <property type="match status" value="1"/>
</dbReference>
<dbReference type="PANTHER" id="PTHR33734">
    <property type="entry name" value="LYSM DOMAIN-CONTAINING GPI-ANCHORED PROTEIN 2"/>
    <property type="match status" value="1"/>
</dbReference>
<dbReference type="Pfam" id="PF01476">
    <property type="entry name" value="LysM"/>
    <property type="match status" value="1"/>
</dbReference>
<dbReference type="RefSeq" id="WP_170266703.1">
    <property type="nucleotide sequence ID" value="NZ_BKAG01000011.1"/>
</dbReference>
<dbReference type="PROSITE" id="PS51782">
    <property type="entry name" value="LYSM"/>
    <property type="match status" value="1"/>
</dbReference>
<feature type="compositionally biased region" description="Low complexity" evidence="1">
    <location>
        <begin position="69"/>
        <end position="88"/>
    </location>
</feature>
<dbReference type="SUPFAM" id="SSF54106">
    <property type="entry name" value="LysM domain"/>
    <property type="match status" value="1"/>
</dbReference>
<protein>
    <recommendedName>
        <fullName evidence="2">LysM domain-containing protein</fullName>
    </recommendedName>
</protein>
<dbReference type="Proteomes" id="UP000321577">
    <property type="component" value="Unassembled WGS sequence"/>
</dbReference>
<reference evidence="3 4" key="1">
    <citation type="submission" date="2019-07" db="EMBL/GenBank/DDBJ databases">
        <title>Whole genome shotgun sequence of Brevifollis gellanilyticus NBRC 108608.</title>
        <authorList>
            <person name="Hosoyama A."/>
            <person name="Uohara A."/>
            <person name="Ohji S."/>
            <person name="Ichikawa N."/>
        </authorList>
    </citation>
    <scope>NUCLEOTIDE SEQUENCE [LARGE SCALE GENOMIC DNA]</scope>
    <source>
        <strain evidence="3 4">NBRC 108608</strain>
    </source>
</reference>
<dbReference type="AlphaFoldDB" id="A0A512M7J7"/>
<dbReference type="EMBL" id="BKAG01000011">
    <property type="protein sequence ID" value="GEP42709.1"/>
    <property type="molecule type" value="Genomic_DNA"/>
</dbReference>
<evidence type="ECO:0000256" key="1">
    <source>
        <dbReference type="SAM" id="MobiDB-lite"/>
    </source>
</evidence>
<feature type="compositionally biased region" description="Low complexity" evidence="1">
    <location>
        <begin position="102"/>
        <end position="125"/>
    </location>
</feature>
<dbReference type="GO" id="GO:0008932">
    <property type="term" value="F:lytic endotransglycosylase activity"/>
    <property type="evidence" value="ECO:0007669"/>
    <property type="project" value="TreeGrafter"/>
</dbReference>
<dbReference type="SMART" id="SM00257">
    <property type="entry name" value="LysM"/>
    <property type="match status" value="1"/>
</dbReference>
<evidence type="ECO:0000313" key="4">
    <source>
        <dbReference type="Proteomes" id="UP000321577"/>
    </source>
</evidence>
<accession>A0A512M7J7</accession>
<keyword evidence="4" id="KW-1185">Reference proteome</keyword>
<evidence type="ECO:0000313" key="3">
    <source>
        <dbReference type="EMBL" id="GEP42709.1"/>
    </source>
</evidence>
<proteinExistence type="predicted"/>
<feature type="region of interest" description="Disordered" evidence="1">
    <location>
        <begin position="68"/>
        <end position="138"/>
    </location>
</feature>
<evidence type="ECO:0000259" key="2">
    <source>
        <dbReference type="PROSITE" id="PS51782"/>
    </source>
</evidence>
<name>A0A512M7J7_9BACT</name>
<dbReference type="InterPro" id="IPR036779">
    <property type="entry name" value="LysM_dom_sf"/>
</dbReference>
<comment type="caution">
    <text evidence="3">The sequence shown here is derived from an EMBL/GenBank/DDBJ whole genome shotgun (WGS) entry which is preliminary data.</text>
</comment>
<dbReference type="CDD" id="cd00118">
    <property type="entry name" value="LysM"/>
    <property type="match status" value="1"/>
</dbReference>
<sequence>MISAPLRAATGIVLTSLLLASCDTGGTRVRGVPRNLPKIELYGSSQTPSHSMARSDYPFEPGSGNYVTSWASDGRSSSDSDYSSWQSSHEGSVSRKQPSPVKKVTSSSTKKKSTASSSKSKSKGSSSGGGSYTIKKGDTLGAIAARNGTTVSKLKAANGMSSDMIREGKSLKIPK</sequence>
<dbReference type="PROSITE" id="PS51257">
    <property type="entry name" value="PROKAR_LIPOPROTEIN"/>
    <property type="match status" value="1"/>
</dbReference>
<dbReference type="InterPro" id="IPR018392">
    <property type="entry name" value="LysM"/>
</dbReference>
<feature type="domain" description="LysM" evidence="2">
    <location>
        <begin position="130"/>
        <end position="173"/>
    </location>
</feature>